<evidence type="ECO:0000256" key="4">
    <source>
        <dbReference type="ARBA" id="ARBA00023180"/>
    </source>
</evidence>
<evidence type="ECO:0000256" key="1">
    <source>
        <dbReference type="ARBA" id="ARBA00009500"/>
    </source>
</evidence>
<sequence>MVRRATSYKYYRSTDHKAQFVQLPYKGDMSMYVVLPDEKDGLQKLVEGWTKDGLKDLIPQMNYTTMNLMLPKFEYDYQINLLATFDKMGIDIRPVWSSINPALFVSEALHKAKIKVHEAGTEAAAVTVISFTFLSAARPVKPVEFKVDRPFIFIIRDDISNVNLFVGTVNKL</sequence>
<feature type="domain" description="Serpin" evidence="6">
    <location>
        <begin position="1"/>
        <end position="172"/>
    </location>
</feature>
<dbReference type="InterPro" id="IPR023796">
    <property type="entry name" value="Serpin_dom"/>
</dbReference>
<dbReference type="SUPFAM" id="SSF56574">
    <property type="entry name" value="Serpins"/>
    <property type="match status" value="1"/>
</dbReference>
<dbReference type="Pfam" id="PF00079">
    <property type="entry name" value="Serpin"/>
    <property type="match status" value="1"/>
</dbReference>
<dbReference type="InterPro" id="IPR042178">
    <property type="entry name" value="Serpin_sf_1"/>
</dbReference>
<evidence type="ECO:0000256" key="3">
    <source>
        <dbReference type="ARBA" id="ARBA00022900"/>
    </source>
</evidence>
<dbReference type="EMBL" id="NCKV01005047">
    <property type="protein sequence ID" value="RWS24306.1"/>
    <property type="molecule type" value="Genomic_DNA"/>
</dbReference>
<dbReference type="InterPro" id="IPR023795">
    <property type="entry name" value="Serpin_CS"/>
</dbReference>
<name>A0A443S9R8_9ACAR</name>
<dbReference type="PANTHER" id="PTHR11461">
    <property type="entry name" value="SERINE PROTEASE INHIBITOR, SERPIN"/>
    <property type="match status" value="1"/>
</dbReference>
<dbReference type="Gene3D" id="2.30.39.10">
    <property type="entry name" value="Alpha-1-antitrypsin, domain 1"/>
    <property type="match status" value="1"/>
</dbReference>
<evidence type="ECO:0000256" key="2">
    <source>
        <dbReference type="ARBA" id="ARBA00022690"/>
    </source>
</evidence>
<comment type="similarity">
    <text evidence="1 5">Belongs to the serpin family.</text>
</comment>
<dbReference type="AlphaFoldDB" id="A0A443S9R8"/>
<dbReference type="PROSITE" id="PS00284">
    <property type="entry name" value="SERPIN"/>
    <property type="match status" value="1"/>
</dbReference>
<proteinExistence type="inferred from homology"/>
<dbReference type="Gene3D" id="3.30.497.10">
    <property type="entry name" value="Antithrombin, subunit I, domain 2"/>
    <property type="match status" value="1"/>
</dbReference>
<dbReference type="InterPro" id="IPR036186">
    <property type="entry name" value="Serpin_sf"/>
</dbReference>
<dbReference type="STRING" id="299467.A0A443S9R8"/>
<dbReference type="VEuPathDB" id="VectorBase:LDEU007734"/>
<comment type="caution">
    <text evidence="7">The sequence shown here is derived from an EMBL/GenBank/DDBJ whole genome shotgun (WGS) entry which is preliminary data.</text>
</comment>
<evidence type="ECO:0000313" key="8">
    <source>
        <dbReference type="Proteomes" id="UP000288716"/>
    </source>
</evidence>
<protein>
    <submittedName>
        <fullName evidence="7">Serpin-2-like protein</fullName>
    </submittedName>
</protein>
<evidence type="ECO:0000259" key="6">
    <source>
        <dbReference type="SMART" id="SM00093"/>
    </source>
</evidence>
<dbReference type="Proteomes" id="UP000288716">
    <property type="component" value="Unassembled WGS sequence"/>
</dbReference>
<dbReference type="PANTHER" id="PTHR11461:SF211">
    <property type="entry name" value="GH10112P-RELATED"/>
    <property type="match status" value="1"/>
</dbReference>
<dbReference type="InterPro" id="IPR000215">
    <property type="entry name" value="Serpin_fam"/>
</dbReference>
<keyword evidence="2" id="KW-0646">Protease inhibitor</keyword>
<accession>A0A443S9R8</accession>
<keyword evidence="3" id="KW-0722">Serine protease inhibitor</keyword>
<gene>
    <name evidence="7" type="ORF">B4U80_01434</name>
</gene>
<dbReference type="CDD" id="cd00172">
    <property type="entry name" value="serpin"/>
    <property type="match status" value="1"/>
</dbReference>
<dbReference type="GO" id="GO:0005615">
    <property type="term" value="C:extracellular space"/>
    <property type="evidence" value="ECO:0007669"/>
    <property type="project" value="InterPro"/>
</dbReference>
<keyword evidence="8" id="KW-1185">Reference proteome</keyword>
<reference evidence="7 8" key="1">
    <citation type="journal article" date="2018" name="Gigascience">
        <title>Genomes of trombidid mites reveal novel predicted allergens and laterally-transferred genes associated with secondary metabolism.</title>
        <authorList>
            <person name="Dong X."/>
            <person name="Chaisiri K."/>
            <person name="Xia D."/>
            <person name="Armstrong S.D."/>
            <person name="Fang Y."/>
            <person name="Donnelly M.J."/>
            <person name="Kadowaki T."/>
            <person name="McGarry J.W."/>
            <person name="Darby A.C."/>
            <person name="Makepeace B.L."/>
        </authorList>
    </citation>
    <scope>NUCLEOTIDE SEQUENCE [LARGE SCALE GENOMIC DNA]</scope>
    <source>
        <strain evidence="7">UoL-UT</strain>
    </source>
</reference>
<organism evidence="7 8">
    <name type="scientific">Leptotrombidium deliense</name>
    <dbReference type="NCBI Taxonomy" id="299467"/>
    <lineage>
        <taxon>Eukaryota</taxon>
        <taxon>Metazoa</taxon>
        <taxon>Ecdysozoa</taxon>
        <taxon>Arthropoda</taxon>
        <taxon>Chelicerata</taxon>
        <taxon>Arachnida</taxon>
        <taxon>Acari</taxon>
        <taxon>Acariformes</taxon>
        <taxon>Trombidiformes</taxon>
        <taxon>Prostigmata</taxon>
        <taxon>Anystina</taxon>
        <taxon>Parasitengona</taxon>
        <taxon>Trombiculoidea</taxon>
        <taxon>Trombiculidae</taxon>
        <taxon>Leptotrombidium</taxon>
    </lineage>
</organism>
<evidence type="ECO:0000256" key="5">
    <source>
        <dbReference type="RuleBase" id="RU000411"/>
    </source>
</evidence>
<dbReference type="GO" id="GO:0004867">
    <property type="term" value="F:serine-type endopeptidase inhibitor activity"/>
    <property type="evidence" value="ECO:0007669"/>
    <property type="project" value="UniProtKB-KW"/>
</dbReference>
<dbReference type="InterPro" id="IPR042185">
    <property type="entry name" value="Serpin_sf_2"/>
</dbReference>
<dbReference type="SMART" id="SM00093">
    <property type="entry name" value="SERPIN"/>
    <property type="match status" value="1"/>
</dbReference>
<evidence type="ECO:0000313" key="7">
    <source>
        <dbReference type="EMBL" id="RWS24306.1"/>
    </source>
</evidence>
<keyword evidence="4" id="KW-0325">Glycoprotein</keyword>
<dbReference type="OrthoDB" id="47207at2759"/>